<dbReference type="GO" id="GO:0031071">
    <property type="term" value="F:cysteine desulfurase activity"/>
    <property type="evidence" value="ECO:0007669"/>
    <property type="project" value="UniProtKB-EC"/>
</dbReference>
<keyword evidence="3" id="KW-0663">Pyridoxal phosphate</keyword>
<dbReference type="InterPro" id="IPR015424">
    <property type="entry name" value="PyrdxlP-dep_Trfase"/>
</dbReference>
<dbReference type="PROSITE" id="PS00595">
    <property type="entry name" value="AA_TRANSFER_CLASS_5"/>
    <property type="match status" value="1"/>
</dbReference>
<dbReference type="SUPFAM" id="SSF53383">
    <property type="entry name" value="PLP-dependent transferases"/>
    <property type="match status" value="1"/>
</dbReference>
<dbReference type="RefSeq" id="WP_093752173.1">
    <property type="nucleotide sequence ID" value="NZ_BSYN01000007.1"/>
</dbReference>
<dbReference type="Gene3D" id="3.40.640.10">
    <property type="entry name" value="Type I PLP-dependent aspartate aminotransferase-like (Major domain)"/>
    <property type="match status" value="1"/>
</dbReference>
<dbReference type="EMBL" id="FNNG01000005">
    <property type="protein sequence ID" value="SDW89985.1"/>
    <property type="molecule type" value="Genomic_DNA"/>
</dbReference>
<proteinExistence type="inferred from homology"/>
<evidence type="ECO:0000313" key="8">
    <source>
        <dbReference type="Proteomes" id="UP000198828"/>
    </source>
</evidence>
<dbReference type="InterPro" id="IPR015422">
    <property type="entry name" value="PyrdxlP-dep_Trfase_small"/>
</dbReference>
<reference evidence="7 8" key="1">
    <citation type="submission" date="2016-10" db="EMBL/GenBank/DDBJ databases">
        <authorList>
            <person name="de Groot N.N."/>
        </authorList>
    </citation>
    <scope>NUCLEOTIDE SEQUENCE [LARGE SCALE GENOMIC DNA]</scope>
    <source>
        <strain evidence="7 8">DSM 23310</strain>
    </source>
</reference>
<evidence type="ECO:0000256" key="5">
    <source>
        <dbReference type="RuleBase" id="RU004504"/>
    </source>
</evidence>
<keyword evidence="7" id="KW-0456">Lyase</keyword>
<sequence length="439" mass="50039">MYKNLVHGVNTLVPVINGNKVPYINFDNAATTPPFSSVIHEINRFSPYYSSVHRGTGYKSIISSQLYDRARYMVLDFVKADKNFYTAIFVKNTTEAINKLSYRLIDEIKDGIVLSTYMEHHSNDLPWRHRYKVDYVEVDERGRLDLDHLESLLKKYRGRVKLVTVTGASNVTGYINPIHKIAEIAHRYNSKILVDGAQLVPHHPVDMKPVEDPAHIDFIAFSAHKMYAPFGIGVLIAPKYIFQSGIPDQVGGGTVDLVTPKEVTWTSPPEKEEAGTPNLFGVVALIESIKTLKKLDMNRISNYERKLTKYTLERLKTVPNIVIYDDGNVKNKVSIISFNVKGLYHGKVAAILSLEGGIGVRNGCFCAQPYIQKLLKVTEKDIEKYKRDPNLYRAGTVRISYGLYNDFQEVNVLIELLRQIGNNTDYYDYRYRNPPFYSK</sequence>
<comment type="cofactor">
    <cofactor evidence="1 5">
        <name>pyridoxal 5'-phosphate</name>
        <dbReference type="ChEBI" id="CHEBI:597326"/>
    </cofactor>
</comment>
<dbReference type="PANTHER" id="PTHR43586:SF8">
    <property type="entry name" value="CYSTEINE DESULFURASE 1, CHLOROPLASTIC"/>
    <property type="match status" value="1"/>
</dbReference>
<comment type="similarity">
    <text evidence="2">Belongs to the class-V pyridoxal-phosphate-dependent aminotransferase family. Csd subfamily.</text>
</comment>
<feature type="domain" description="Aminotransferase class V" evidence="6">
    <location>
        <begin position="24"/>
        <end position="413"/>
    </location>
</feature>
<evidence type="ECO:0000259" key="6">
    <source>
        <dbReference type="Pfam" id="PF00266"/>
    </source>
</evidence>
<dbReference type="InterPro" id="IPR015421">
    <property type="entry name" value="PyrdxlP-dep_Trfase_major"/>
</dbReference>
<evidence type="ECO:0000256" key="2">
    <source>
        <dbReference type="ARBA" id="ARBA00010447"/>
    </source>
</evidence>
<dbReference type="GO" id="GO:0016829">
    <property type="term" value="F:lyase activity"/>
    <property type="evidence" value="ECO:0007669"/>
    <property type="project" value="UniProtKB-KW"/>
</dbReference>
<evidence type="ECO:0000313" key="7">
    <source>
        <dbReference type="EMBL" id="SDW89985.1"/>
    </source>
</evidence>
<dbReference type="Proteomes" id="UP000198828">
    <property type="component" value="Unassembled WGS sequence"/>
</dbReference>
<dbReference type="Gene3D" id="3.90.1150.10">
    <property type="entry name" value="Aspartate Aminotransferase, domain 1"/>
    <property type="match status" value="1"/>
</dbReference>
<evidence type="ECO:0000256" key="4">
    <source>
        <dbReference type="ARBA" id="ARBA00050776"/>
    </source>
</evidence>
<dbReference type="OrthoDB" id="9804366at2"/>
<dbReference type="InterPro" id="IPR000192">
    <property type="entry name" value="Aminotrans_V_dom"/>
</dbReference>
<name>A0A1H2XB03_9FIRM</name>
<gene>
    <name evidence="7" type="ORF">SAMN05660923_01393</name>
</gene>
<dbReference type="AlphaFoldDB" id="A0A1H2XB03"/>
<dbReference type="Pfam" id="PF00266">
    <property type="entry name" value="Aminotran_5"/>
    <property type="match status" value="1"/>
</dbReference>
<dbReference type="PANTHER" id="PTHR43586">
    <property type="entry name" value="CYSTEINE DESULFURASE"/>
    <property type="match status" value="1"/>
</dbReference>
<organism evidence="7 8">
    <name type="scientific">Tepidimicrobium xylanilyticum</name>
    <dbReference type="NCBI Taxonomy" id="1123352"/>
    <lineage>
        <taxon>Bacteria</taxon>
        <taxon>Bacillati</taxon>
        <taxon>Bacillota</taxon>
        <taxon>Tissierellia</taxon>
        <taxon>Tissierellales</taxon>
        <taxon>Tepidimicrobiaceae</taxon>
        <taxon>Tepidimicrobium</taxon>
    </lineage>
</organism>
<dbReference type="InterPro" id="IPR020578">
    <property type="entry name" value="Aminotrans_V_PyrdxlP_BS"/>
</dbReference>
<accession>A0A1H2XB03</accession>
<keyword evidence="8" id="KW-1185">Reference proteome</keyword>
<comment type="catalytic activity">
    <reaction evidence="4">
        <text>(sulfur carrier)-H + L-cysteine = (sulfur carrier)-SH + L-alanine</text>
        <dbReference type="Rhea" id="RHEA:43892"/>
        <dbReference type="Rhea" id="RHEA-COMP:14737"/>
        <dbReference type="Rhea" id="RHEA-COMP:14739"/>
        <dbReference type="ChEBI" id="CHEBI:29917"/>
        <dbReference type="ChEBI" id="CHEBI:35235"/>
        <dbReference type="ChEBI" id="CHEBI:57972"/>
        <dbReference type="ChEBI" id="CHEBI:64428"/>
        <dbReference type="EC" id="2.8.1.7"/>
    </reaction>
</comment>
<protein>
    <submittedName>
        <fullName evidence="7">Selenocysteine lyase/Cysteine desulfurase</fullName>
    </submittedName>
</protein>
<evidence type="ECO:0000256" key="1">
    <source>
        <dbReference type="ARBA" id="ARBA00001933"/>
    </source>
</evidence>
<evidence type="ECO:0000256" key="3">
    <source>
        <dbReference type="ARBA" id="ARBA00022898"/>
    </source>
</evidence>